<keyword evidence="3 6" id="KW-0808">Transferase</keyword>
<dbReference type="CDD" id="cd00685">
    <property type="entry name" value="Trans_IPPS_HT"/>
    <property type="match status" value="1"/>
</dbReference>
<evidence type="ECO:0000313" key="7">
    <source>
        <dbReference type="EMBL" id="MFC4852749.1"/>
    </source>
</evidence>
<dbReference type="InterPro" id="IPR008949">
    <property type="entry name" value="Isoprenoid_synthase_dom_sf"/>
</dbReference>
<dbReference type="Gene3D" id="1.10.600.10">
    <property type="entry name" value="Farnesyl Diphosphate Synthase"/>
    <property type="match status" value="1"/>
</dbReference>
<dbReference type="RefSeq" id="WP_378054704.1">
    <property type="nucleotide sequence ID" value="NZ_JBHSIS010000002.1"/>
</dbReference>
<dbReference type="Proteomes" id="UP001595859">
    <property type="component" value="Unassembled WGS sequence"/>
</dbReference>
<name>A0ABV9RV17_9PSEU</name>
<comment type="similarity">
    <text evidence="2 6">Belongs to the FPP/GGPP synthase family.</text>
</comment>
<sequence>MTSTAPAPVTSEAERIIGAARTRVDAVLDEFLSTKAAQAPDECLPPVVAAVREYVGGGKRLRPVFSHCGWLAAGGEPDAPPVARIGAALELFHSFALIHDDIMDGSELRRGGPAMHVRLAALCQDGADPAAAGRFAVNAAILVGDLCLVWSDELLHAAGLAPARLAAARPLLDAMRTEVMAGQYLDLERPGERDWLSRAWRTIGLKTAGYTVERPLQLGAALAGGERALLRTCTAYGRPLGEAFQLRDDLLGVLGDPARTGKPALDDLREGKATVLMALTWQRASAAERGTLRALHGDPGLDESGAEVLRGIVRSTGADTAVERLVSTRIGQALAALAAAPIAGPVRRALTELAEQVGARDH</sequence>
<keyword evidence="5" id="KW-0460">Magnesium</keyword>
<comment type="caution">
    <text evidence="7">The sequence shown here is derived from an EMBL/GenBank/DDBJ whole genome shotgun (WGS) entry which is preliminary data.</text>
</comment>
<dbReference type="PROSITE" id="PS00444">
    <property type="entry name" value="POLYPRENYL_SYNTHASE_2"/>
    <property type="match status" value="1"/>
</dbReference>
<dbReference type="PANTHER" id="PTHR12001">
    <property type="entry name" value="GERANYLGERANYL PYROPHOSPHATE SYNTHASE"/>
    <property type="match status" value="1"/>
</dbReference>
<evidence type="ECO:0000256" key="2">
    <source>
        <dbReference type="ARBA" id="ARBA00006706"/>
    </source>
</evidence>
<dbReference type="EMBL" id="JBHSIS010000002">
    <property type="protein sequence ID" value="MFC4852749.1"/>
    <property type="molecule type" value="Genomic_DNA"/>
</dbReference>
<gene>
    <name evidence="7" type="ORF">ACFPCV_04470</name>
</gene>
<comment type="cofactor">
    <cofactor evidence="1">
        <name>Mg(2+)</name>
        <dbReference type="ChEBI" id="CHEBI:18420"/>
    </cofactor>
</comment>
<dbReference type="PROSITE" id="PS00723">
    <property type="entry name" value="POLYPRENYL_SYNTHASE_1"/>
    <property type="match status" value="1"/>
</dbReference>
<evidence type="ECO:0000256" key="4">
    <source>
        <dbReference type="ARBA" id="ARBA00022723"/>
    </source>
</evidence>
<evidence type="ECO:0000256" key="1">
    <source>
        <dbReference type="ARBA" id="ARBA00001946"/>
    </source>
</evidence>
<dbReference type="EC" id="2.5.1.-" evidence="7"/>
<dbReference type="Pfam" id="PF00348">
    <property type="entry name" value="polyprenyl_synt"/>
    <property type="match status" value="1"/>
</dbReference>
<dbReference type="InterPro" id="IPR000092">
    <property type="entry name" value="Polyprenyl_synt"/>
</dbReference>
<protein>
    <submittedName>
        <fullName evidence="7">Polyprenyl synthetase family protein</fullName>
        <ecNumber evidence="7">2.5.1.-</ecNumber>
    </submittedName>
</protein>
<organism evidence="7 8">
    <name type="scientific">Actinophytocola glycyrrhizae</name>
    <dbReference type="NCBI Taxonomy" id="2044873"/>
    <lineage>
        <taxon>Bacteria</taxon>
        <taxon>Bacillati</taxon>
        <taxon>Actinomycetota</taxon>
        <taxon>Actinomycetes</taxon>
        <taxon>Pseudonocardiales</taxon>
        <taxon>Pseudonocardiaceae</taxon>
    </lineage>
</organism>
<evidence type="ECO:0000313" key="8">
    <source>
        <dbReference type="Proteomes" id="UP001595859"/>
    </source>
</evidence>
<reference evidence="8" key="1">
    <citation type="journal article" date="2019" name="Int. J. Syst. Evol. Microbiol.">
        <title>The Global Catalogue of Microorganisms (GCM) 10K type strain sequencing project: providing services to taxonomists for standard genome sequencing and annotation.</title>
        <authorList>
            <consortium name="The Broad Institute Genomics Platform"/>
            <consortium name="The Broad Institute Genome Sequencing Center for Infectious Disease"/>
            <person name="Wu L."/>
            <person name="Ma J."/>
        </authorList>
    </citation>
    <scope>NUCLEOTIDE SEQUENCE [LARGE SCALE GENOMIC DNA]</scope>
    <source>
        <strain evidence="8">ZS-22-S1</strain>
    </source>
</reference>
<dbReference type="SUPFAM" id="SSF48576">
    <property type="entry name" value="Terpenoid synthases"/>
    <property type="match status" value="1"/>
</dbReference>
<evidence type="ECO:0000256" key="5">
    <source>
        <dbReference type="ARBA" id="ARBA00022842"/>
    </source>
</evidence>
<keyword evidence="8" id="KW-1185">Reference proteome</keyword>
<dbReference type="PANTHER" id="PTHR12001:SF85">
    <property type="entry name" value="SHORT CHAIN ISOPRENYL DIPHOSPHATE SYNTHASE"/>
    <property type="match status" value="1"/>
</dbReference>
<evidence type="ECO:0000256" key="6">
    <source>
        <dbReference type="RuleBase" id="RU004466"/>
    </source>
</evidence>
<dbReference type="InterPro" id="IPR033749">
    <property type="entry name" value="Polyprenyl_synt_CS"/>
</dbReference>
<dbReference type="SFLD" id="SFLDS00005">
    <property type="entry name" value="Isoprenoid_Synthase_Type_I"/>
    <property type="match status" value="1"/>
</dbReference>
<proteinExistence type="inferred from homology"/>
<evidence type="ECO:0000256" key="3">
    <source>
        <dbReference type="ARBA" id="ARBA00022679"/>
    </source>
</evidence>
<dbReference type="GO" id="GO:0016740">
    <property type="term" value="F:transferase activity"/>
    <property type="evidence" value="ECO:0007669"/>
    <property type="project" value="UniProtKB-KW"/>
</dbReference>
<keyword evidence="4" id="KW-0479">Metal-binding</keyword>
<accession>A0ABV9RV17</accession>